<dbReference type="Proteomes" id="UP000320876">
    <property type="component" value="Unassembled WGS sequence"/>
</dbReference>
<dbReference type="AlphaFoldDB" id="A0A542DI71"/>
<name>A0A542DI71_AMYCI</name>
<evidence type="ECO:0000313" key="2">
    <source>
        <dbReference type="EMBL" id="TQJ02789.1"/>
    </source>
</evidence>
<keyword evidence="1" id="KW-0812">Transmembrane</keyword>
<dbReference type="EMBL" id="VFML01000001">
    <property type="protein sequence ID" value="TQJ02789.1"/>
    <property type="molecule type" value="Genomic_DNA"/>
</dbReference>
<proteinExistence type="predicted"/>
<sequence>MTGHLAREAALAQVNPLTEFPLLGFAVELLDGLLADLGLPFWFRSFVELVALGVLGYHLIGLVLCGLIPRLGRLLAEPGRRLVDLLRTLLLLPELALSRALRARHRRPPGAVYFYGALVLGLGDGLHHLVRVVLAGARALATAPRVLLLILLVGMFLWWNDGSCVGANPSPCVSPVQQWTSAVTRSAETK</sequence>
<gene>
    <name evidence="2" type="ORF">FB471_2534</name>
</gene>
<organism evidence="2 3">
    <name type="scientific">Amycolatopsis cihanbeyliensis</name>
    <dbReference type="NCBI Taxonomy" id="1128664"/>
    <lineage>
        <taxon>Bacteria</taxon>
        <taxon>Bacillati</taxon>
        <taxon>Actinomycetota</taxon>
        <taxon>Actinomycetes</taxon>
        <taxon>Pseudonocardiales</taxon>
        <taxon>Pseudonocardiaceae</taxon>
        <taxon>Amycolatopsis</taxon>
    </lineage>
</organism>
<accession>A0A542DI71</accession>
<keyword evidence="3" id="KW-1185">Reference proteome</keyword>
<evidence type="ECO:0000256" key="1">
    <source>
        <dbReference type="SAM" id="Phobius"/>
    </source>
</evidence>
<evidence type="ECO:0000313" key="3">
    <source>
        <dbReference type="Proteomes" id="UP000320876"/>
    </source>
</evidence>
<feature type="transmembrane region" description="Helical" evidence="1">
    <location>
        <begin position="142"/>
        <end position="159"/>
    </location>
</feature>
<feature type="transmembrane region" description="Helical" evidence="1">
    <location>
        <begin position="112"/>
        <end position="130"/>
    </location>
</feature>
<keyword evidence="1" id="KW-1133">Transmembrane helix</keyword>
<comment type="caution">
    <text evidence="2">The sequence shown here is derived from an EMBL/GenBank/DDBJ whole genome shotgun (WGS) entry which is preliminary data.</text>
</comment>
<feature type="transmembrane region" description="Helical" evidence="1">
    <location>
        <begin position="49"/>
        <end position="71"/>
    </location>
</feature>
<reference evidence="2 3" key="1">
    <citation type="submission" date="2019-06" db="EMBL/GenBank/DDBJ databases">
        <title>Sequencing the genomes of 1000 actinobacteria strains.</title>
        <authorList>
            <person name="Klenk H.-P."/>
        </authorList>
    </citation>
    <scope>NUCLEOTIDE SEQUENCE [LARGE SCALE GENOMIC DNA]</scope>
    <source>
        <strain evidence="2 3">DSM 45679</strain>
    </source>
</reference>
<keyword evidence="1" id="KW-0472">Membrane</keyword>
<dbReference type="RefSeq" id="WP_141998048.1">
    <property type="nucleotide sequence ID" value="NZ_VFML01000001.1"/>
</dbReference>
<protein>
    <submittedName>
        <fullName evidence="2">Uncharacterized protein</fullName>
    </submittedName>
</protein>